<dbReference type="AlphaFoldDB" id="X1DLY0"/>
<protein>
    <recommendedName>
        <fullName evidence="2">F-box domain-containing protein</fullName>
    </recommendedName>
</protein>
<name>X1DLY0_9ZZZZ</name>
<comment type="caution">
    <text evidence="1">The sequence shown here is derived from an EMBL/GenBank/DDBJ whole genome shotgun (WGS) entry which is preliminary data.</text>
</comment>
<feature type="non-terminal residue" evidence="1">
    <location>
        <position position="161"/>
    </location>
</feature>
<dbReference type="SUPFAM" id="SSF81383">
    <property type="entry name" value="F-box domain"/>
    <property type="match status" value="1"/>
</dbReference>
<reference evidence="1" key="1">
    <citation type="journal article" date="2014" name="Front. Microbiol.">
        <title>High frequency of phylogenetically diverse reductive dehalogenase-homologous genes in deep subseafloor sedimentary metagenomes.</title>
        <authorList>
            <person name="Kawai M."/>
            <person name="Futagami T."/>
            <person name="Toyoda A."/>
            <person name="Takaki Y."/>
            <person name="Nishi S."/>
            <person name="Hori S."/>
            <person name="Arai W."/>
            <person name="Tsubouchi T."/>
            <person name="Morono Y."/>
            <person name="Uchiyama I."/>
            <person name="Ito T."/>
            <person name="Fujiyama A."/>
            <person name="Inagaki F."/>
            <person name="Takami H."/>
        </authorList>
    </citation>
    <scope>NUCLEOTIDE SEQUENCE</scope>
    <source>
        <strain evidence="1">Expedition CK06-06</strain>
    </source>
</reference>
<proteinExistence type="predicted"/>
<evidence type="ECO:0000313" key="1">
    <source>
        <dbReference type="EMBL" id="GAH05974.1"/>
    </source>
</evidence>
<dbReference type="EMBL" id="BART01034547">
    <property type="protein sequence ID" value="GAH05974.1"/>
    <property type="molecule type" value="Genomic_DNA"/>
</dbReference>
<dbReference type="InterPro" id="IPR036047">
    <property type="entry name" value="F-box-like_dom_sf"/>
</dbReference>
<gene>
    <name evidence="1" type="ORF">S01H4_59012</name>
</gene>
<accession>X1DLY0</accession>
<sequence>MEYPTIESFTYRELQKLVRSYRDTIHNSINIKLNVSKETLYDQIRDSGYLPYNMDAISVYILPEIIEYILSFSEDDMYTIFALTSKYWYDKSRSDKWWEKRYLQLGGYLPPENTIPPKLLYNQMRCRYANVLVKIEGELILVYSINIKRVLGYRTVGPPKK</sequence>
<organism evidence="1">
    <name type="scientific">marine sediment metagenome</name>
    <dbReference type="NCBI Taxonomy" id="412755"/>
    <lineage>
        <taxon>unclassified sequences</taxon>
        <taxon>metagenomes</taxon>
        <taxon>ecological metagenomes</taxon>
    </lineage>
</organism>
<evidence type="ECO:0008006" key="2">
    <source>
        <dbReference type="Google" id="ProtNLM"/>
    </source>
</evidence>